<dbReference type="CDD" id="cd02969">
    <property type="entry name" value="PRX_like1"/>
    <property type="match status" value="1"/>
</dbReference>
<dbReference type="GO" id="GO:0016491">
    <property type="term" value="F:oxidoreductase activity"/>
    <property type="evidence" value="ECO:0007669"/>
    <property type="project" value="InterPro"/>
</dbReference>
<dbReference type="AlphaFoldDB" id="A0A660L0A1"/>
<dbReference type="PANTHER" id="PTHR43640:SF1">
    <property type="entry name" value="THIOREDOXIN-DEPENDENT PEROXIREDOXIN"/>
    <property type="match status" value="1"/>
</dbReference>
<dbReference type="InterPro" id="IPR013766">
    <property type="entry name" value="Thioredoxin_domain"/>
</dbReference>
<protein>
    <submittedName>
        <fullName evidence="2">Peroxiredoxin</fullName>
    </submittedName>
</protein>
<proteinExistence type="predicted"/>
<evidence type="ECO:0000313" key="3">
    <source>
        <dbReference type="Proteomes" id="UP000278962"/>
    </source>
</evidence>
<dbReference type="InterPro" id="IPR047262">
    <property type="entry name" value="PRX-like1"/>
</dbReference>
<comment type="caution">
    <text evidence="2">The sequence shown here is derived from an EMBL/GenBank/DDBJ whole genome shotgun (WGS) entry which is preliminary data.</text>
</comment>
<name>A0A660L0A1_9ACTN</name>
<reference evidence="2 3" key="1">
    <citation type="submission" date="2018-10" db="EMBL/GenBank/DDBJ databases">
        <title>Genomic Encyclopedia of Archaeal and Bacterial Type Strains, Phase II (KMG-II): from individual species to whole genera.</title>
        <authorList>
            <person name="Goeker M."/>
        </authorList>
    </citation>
    <scope>NUCLEOTIDE SEQUENCE [LARGE SCALE GENOMIC DNA]</scope>
    <source>
        <strain evidence="2 3">DSM 14954</strain>
    </source>
</reference>
<evidence type="ECO:0000259" key="1">
    <source>
        <dbReference type="PROSITE" id="PS51352"/>
    </source>
</evidence>
<gene>
    <name evidence="2" type="ORF">C8N24_5432</name>
</gene>
<dbReference type="InterPro" id="IPR013740">
    <property type="entry name" value="Redoxin"/>
</dbReference>
<organism evidence="2 3">
    <name type="scientific">Solirubrobacter pauli</name>
    <dbReference type="NCBI Taxonomy" id="166793"/>
    <lineage>
        <taxon>Bacteria</taxon>
        <taxon>Bacillati</taxon>
        <taxon>Actinomycetota</taxon>
        <taxon>Thermoleophilia</taxon>
        <taxon>Solirubrobacterales</taxon>
        <taxon>Solirubrobacteraceae</taxon>
        <taxon>Solirubrobacter</taxon>
    </lineage>
</organism>
<dbReference type="Pfam" id="PF08534">
    <property type="entry name" value="Redoxin"/>
    <property type="match status" value="1"/>
</dbReference>
<dbReference type="Gene3D" id="3.40.30.10">
    <property type="entry name" value="Glutaredoxin"/>
    <property type="match status" value="1"/>
</dbReference>
<dbReference type="Proteomes" id="UP000278962">
    <property type="component" value="Unassembled WGS sequence"/>
</dbReference>
<sequence length="166" mass="17853">MALAFTLPDTSGTPVSLHEDGAAAAVVVFTCNHCPYALAWHDRLQAVARDYADRGVRFLQINANNAEKYPRDSVESMRARVNGGEFAGPYLVDESQEVARAWGATVTPDVFVTDAGGVVYRGAPDADYNDPSLDAAWLRAALEDVLAGRPVAKAETKPVGCSIKWK</sequence>
<keyword evidence="3" id="KW-1185">Reference proteome</keyword>
<dbReference type="OrthoDB" id="9809746at2"/>
<accession>A0A660L0A1</accession>
<dbReference type="RefSeq" id="WP_121255943.1">
    <property type="nucleotide sequence ID" value="NZ_RBIL01000002.1"/>
</dbReference>
<feature type="domain" description="Thioredoxin" evidence="1">
    <location>
        <begin position="1"/>
        <end position="147"/>
    </location>
</feature>
<dbReference type="InterPro" id="IPR036249">
    <property type="entry name" value="Thioredoxin-like_sf"/>
</dbReference>
<dbReference type="PROSITE" id="PS51352">
    <property type="entry name" value="THIOREDOXIN_2"/>
    <property type="match status" value="1"/>
</dbReference>
<dbReference type="PANTHER" id="PTHR43640">
    <property type="entry name" value="OS07G0260300 PROTEIN"/>
    <property type="match status" value="1"/>
</dbReference>
<evidence type="ECO:0000313" key="2">
    <source>
        <dbReference type="EMBL" id="RKQ87411.1"/>
    </source>
</evidence>
<dbReference type="EMBL" id="RBIL01000002">
    <property type="protein sequence ID" value="RKQ87411.1"/>
    <property type="molecule type" value="Genomic_DNA"/>
</dbReference>
<dbReference type="SUPFAM" id="SSF52833">
    <property type="entry name" value="Thioredoxin-like"/>
    <property type="match status" value="1"/>
</dbReference>